<dbReference type="GO" id="GO:0005829">
    <property type="term" value="C:cytosol"/>
    <property type="evidence" value="ECO:0007669"/>
    <property type="project" value="TreeGrafter"/>
</dbReference>
<evidence type="ECO:0000313" key="9">
    <source>
        <dbReference type="Proteomes" id="UP000030403"/>
    </source>
</evidence>
<comment type="pathway">
    <text evidence="1 6">Purine metabolism; IMP biosynthesis via de novo pathway; N(2)-formyl-N(1)-(5-phospho-D-ribosyl)glycinamide from N(1)-(5-phospho-D-ribosyl)glycinamide (10-formyl THF route): step 1/1.</text>
</comment>
<dbReference type="Gene3D" id="3.40.50.170">
    <property type="entry name" value="Formyl transferase, N-terminal domain"/>
    <property type="match status" value="1"/>
</dbReference>
<evidence type="ECO:0000256" key="4">
    <source>
        <dbReference type="ARBA" id="ARBA00038440"/>
    </source>
</evidence>
<dbReference type="InterPro" id="IPR004607">
    <property type="entry name" value="GART"/>
</dbReference>
<organism evidence="8 9">
    <name type="scientific">Pontibacillus marinus BH030004 = DSM 16465</name>
    <dbReference type="NCBI Taxonomy" id="1385511"/>
    <lineage>
        <taxon>Bacteria</taxon>
        <taxon>Bacillati</taxon>
        <taxon>Bacillota</taxon>
        <taxon>Bacilli</taxon>
        <taxon>Bacillales</taxon>
        <taxon>Bacillaceae</taxon>
        <taxon>Pontibacillus</taxon>
    </lineage>
</organism>
<dbReference type="EC" id="2.1.2.2" evidence="6"/>
<feature type="binding site" evidence="6">
    <location>
        <begin position="91"/>
        <end position="94"/>
    </location>
    <ligand>
        <name>(6R)-10-formyltetrahydrofolate</name>
        <dbReference type="ChEBI" id="CHEBI:195366"/>
    </ligand>
</feature>
<proteinExistence type="inferred from homology"/>
<evidence type="ECO:0000313" key="8">
    <source>
        <dbReference type="EMBL" id="KGX88686.1"/>
    </source>
</evidence>
<dbReference type="InterPro" id="IPR002376">
    <property type="entry name" value="Formyl_transf_N"/>
</dbReference>
<feature type="domain" description="Formyl transferase N-terminal" evidence="7">
    <location>
        <begin position="5"/>
        <end position="183"/>
    </location>
</feature>
<dbReference type="AlphaFoldDB" id="A0A0A5G6D5"/>
<evidence type="ECO:0000256" key="3">
    <source>
        <dbReference type="ARBA" id="ARBA00022755"/>
    </source>
</evidence>
<feature type="binding site" evidence="6">
    <location>
        <position position="66"/>
    </location>
    <ligand>
        <name>(6R)-10-formyltetrahydrofolate</name>
        <dbReference type="ChEBI" id="CHEBI:195366"/>
    </ligand>
</feature>
<keyword evidence="3 6" id="KW-0658">Purine biosynthesis</keyword>
<feature type="site" description="Raises pKa of active site His" evidence="6">
    <location>
        <position position="146"/>
    </location>
</feature>
<comment type="catalytic activity">
    <reaction evidence="5 6">
        <text>N(1)-(5-phospho-beta-D-ribosyl)glycinamide + (6R)-10-formyltetrahydrofolate = N(2)-formyl-N(1)-(5-phospho-beta-D-ribosyl)glycinamide + (6S)-5,6,7,8-tetrahydrofolate + H(+)</text>
        <dbReference type="Rhea" id="RHEA:15053"/>
        <dbReference type="ChEBI" id="CHEBI:15378"/>
        <dbReference type="ChEBI" id="CHEBI:57453"/>
        <dbReference type="ChEBI" id="CHEBI:143788"/>
        <dbReference type="ChEBI" id="CHEBI:147286"/>
        <dbReference type="ChEBI" id="CHEBI:195366"/>
        <dbReference type="EC" id="2.1.2.2"/>
    </reaction>
</comment>
<protein>
    <recommendedName>
        <fullName evidence="6">Phosphoribosylglycinamide formyltransferase</fullName>
        <ecNumber evidence="6">2.1.2.2</ecNumber>
    </recommendedName>
    <alternativeName>
        <fullName evidence="6">5'-phosphoribosylglycinamide transformylase</fullName>
    </alternativeName>
    <alternativeName>
        <fullName evidence="6">GAR transformylase</fullName>
        <shortName evidence="6">GART</shortName>
    </alternativeName>
</protein>
<dbReference type="PANTHER" id="PTHR43369:SF2">
    <property type="entry name" value="PHOSPHORIBOSYLGLYCINAMIDE FORMYLTRANSFERASE"/>
    <property type="match status" value="1"/>
</dbReference>
<keyword evidence="2 6" id="KW-0808">Transferase</keyword>
<dbReference type="Pfam" id="PF00551">
    <property type="entry name" value="Formyl_trans_N"/>
    <property type="match status" value="1"/>
</dbReference>
<evidence type="ECO:0000256" key="2">
    <source>
        <dbReference type="ARBA" id="ARBA00022679"/>
    </source>
</evidence>
<dbReference type="InterPro" id="IPR001555">
    <property type="entry name" value="GART_AS"/>
</dbReference>
<accession>A0A0A5G6D5</accession>
<dbReference type="PANTHER" id="PTHR43369">
    <property type="entry name" value="PHOSPHORIBOSYLGLYCINAMIDE FORMYLTRANSFERASE"/>
    <property type="match status" value="1"/>
</dbReference>
<reference evidence="8 9" key="1">
    <citation type="submission" date="2013-08" db="EMBL/GenBank/DDBJ databases">
        <authorList>
            <person name="Huang J."/>
            <person name="Wang G."/>
        </authorList>
    </citation>
    <scope>NUCLEOTIDE SEQUENCE [LARGE SCALE GENOMIC DNA]</scope>
    <source>
        <strain evidence="8 9">BH030004</strain>
    </source>
</reference>
<feature type="binding site" evidence="6">
    <location>
        <begin position="13"/>
        <end position="15"/>
    </location>
    <ligand>
        <name>N(1)-(5-phospho-beta-D-ribosyl)glycinamide</name>
        <dbReference type="ChEBI" id="CHEBI:143788"/>
    </ligand>
</feature>
<dbReference type="EMBL" id="AVPF01000018">
    <property type="protein sequence ID" value="KGX88686.1"/>
    <property type="molecule type" value="Genomic_DNA"/>
</dbReference>
<evidence type="ECO:0000256" key="1">
    <source>
        <dbReference type="ARBA" id="ARBA00005054"/>
    </source>
</evidence>
<dbReference type="SUPFAM" id="SSF53328">
    <property type="entry name" value="Formyltransferase"/>
    <property type="match status" value="1"/>
</dbReference>
<gene>
    <name evidence="6" type="primary">purN</name>
    <name evidence="8" type="ORF">N783_07315</name>
</gene>
<dbReference type="RefSeq" id="WP_027446614.1">
    <property type="nucleotide sequence ID" value="NZ_AULJ01000037.1"/>
</dbReference>
<dbReference type="STRING" id="1385511.GCA_000425225_02969"/>
<sequence>MKQSIAIFASGSGSNFDTIALKALGGELPCNVKLLVCDKPDAPVIQKAETLGIETLVFQPKNFSNKEAYEKMIVQRLEALEVDWLILAGYMRLLGETMLEAYQGKILNVHPSLLPSFPGKDAIGQALEAKVTVTGVTIHFVDEGMDTGPIIQQESVDVTPDDDRESLQRKIQKIEHELYPIVIHRCVEGEIKPCHKRNVHS</sequence>
<name>A0A0A5G6D5_9BACI</name>
<evidence type="ECO:0000256" key="5">
    <source>
        <dbReference type="ARBA" id="ARBA00047664"/>
    </source>
</evidence>
<comment type="similarity">
    <text evidence="4 6">Belongs to the GART family.</text>
</comment>
<dbReference type="InterPro" id="IPR036477">
    <property type="entry name" value="Formyl_transf_N_sf"/>
</dbReference>
<dbReference type="HAMAP" id="MF_01930">
    <property type="entry name" value="PurN"/>
    <property type="match status" value="1"/>
</dbReference>
<dbReference type="CDD" id="cd08645">
    <property type="entry name" value="FMT_core_GART"/>
    <property type="match status" value="1"/>
</dbReference>
<comment type="caution">
    <text evidence="8">The sequence shown here is derived from an EMBL/GenBank/DDBJ whole genome shotgun (WGS) entry which is preliminary data.</text>
</comment>
<dbReference type="GO" id="GO:0006189">
    <property type="term" value="P:'de novo' IMP biosynthetic process"/>
    <property type="evidence" value="ECO:0007669"/>
    <property type="project" value="UniProtKB-UniRule"/>
</dbReference>
<dbReference type="Proteomes" id="UP000030403">
    <property type="component" value="Unassembled WGS sequence"/>
</dbReference>
<keyword evidence="9" id="KW-1185">Reference proteome</keyword>
<dbReference type="PROSITE" id="PS00373">
    <property type="entry name" value="GART"/>
    <property type="match status" value="1"/>
</dbReference>
<dbReference type="UniPathway" id="UPA00074">
    <property type="reaction ID" value="UER00126"/>
</dbReference>
<feature type="active site" description="Proton donor" evidence="6">
    <location>
        <position position="110"/>
    </location>
</feature>
<evidence type="ECO:0000256" key="6">
    <source>
        <dbReference type="HAMAP-Rule" id="MF_01930"/>
    </source>
</evidence>
<dbReference type="GO" id="GO:0004644">
    <property type="term" value="F:phosphoribosylglycinamide formyltransferase activity"/>
    <property type="evidence" value="ECO:0007669"/>
    <property type="project" value="UniProtKB-UniRule"/>
</dbReference>
<feature type="binding site" evidence="6">
    <location>
        <position position="108"/>
    </location>
    <ligand>
        <name>(6R)-10-formyltetrahydrofolate</name>
        <dbReference type="ChEBI" id="CHEBI:195366"/>
    </ligand>
</feature>
<dbReference type="eggNOG" id="COG0299">
    <property type="taxonomic scope" value="Bacteria"/>
</dbReference>
<dbReference type="OrthoDB" id="9806170at2"/>
<evidence type="ECO:0000259" key="7">
    <source>
        <dbReference type="Pfam" id="PF00551"/>
    </source>
</evidence>
<dbReference type="NCBIfam" id="TIGR00639">
    <property type="entry name" value="PurN"/>
    <property type="match status" value="1"/>
</dbReference>
<dbReference type="FunFam" id="3.40.50.170:FF:000007">
    <property type="entry name" value="Phosphoribosylglycinamide formyltransferase"/>
    <property type="match status" value="1"/>
</dbReference>
<comment type="function">
    <text evidence="6">Catalyzes the transfer of a formyl group from 10-formyltetrahydrofolate to 5-phospho-ribosyl-glycinamide (GAR), producing 5-phospho-ribosyl-N-formylglycinamide (FGAR) and tetrahydrofolate.</text>
</comment>